<sequence>MKNAMYPIERCVDREEEYQRWFSDLSQDPAYVHTVLYSAQAYFDSFRSQSLGLRATIHMNKAIVFLRKTLGQPNLVITDSLIFVVLALALISEALGEVDAAQKHLHGLCQLIKLRGGIAAIAQKHSLQVKCCRLDLAFALKTGSRPLFFAGDSLSWKLYLTDPGKASAKTPAHTMCDVPDMRLVNTWRDLREFTMAVNLAHQAQRKISPEVFQEALISIQYRLHHLSYDKHDRHDMLRIAMLAYTTTIFLEVHGAPARYRNLAAQLTTVLRSPEQQPGDRWLKLSLWYVFVGGLSVLDSPENYPWLEEQLCRKTQALGLTDWMETRQVLKSFIWVDVVNDRVGKRFFDRAMKSQAASSTWTED</sequence>
<keyword evidence="1" id="KW-0539">Nucleus</keyword>
<dbReference type="InterPro" id="IPR021858">
    <property type="entry name" value="Fun_TF"/>
</dbReference>
<protein>
    <submittedName>
        <fullName evidence="2">Uncharacterized protein</fullName>
    </submittedName>
</protein>
<dbReference type="Proteomes" id="UP001174694">
    <property type="component" value="Unassembled WGS sequence"/>
</dbReference>
<reference evidence="2" key="1">
    <citation type="submission" date="2022-07" db="EMBL/GenBank/DDBJ databases">
        <title>Fungi with potential for degradation of polypropylene.</title>
        <authorList>
            <person name="Gostincar C."/>
        </authorList>
    </citation>
    <scope>NUCLEOTIDE SEQUENCE</scope>
    <source>
        <strain evidence="2">EXF-13308</strain>
    </source>
</reference>
<evidence type="ECO:0000313" key="3">
    <source>
        <dbReference type="Proteomes" id="UP001174694"/>
    </source>
</evidence>
<gene>
    <name evidence="2" type="ORF">NKR23_g9042</name>
</gene>
<name>A0AA38R7E2_9PEZI</name>
<keyword evidence="3" id="KW-1185">Reference proteome</keyword>
<dbReference type="PANTHER" id="PTHR37540">
    <property type="entry name" value="TRANSCRIPTION FACTOR (ACR-2), PUTATIVE-RELATED-RELATED"/>
    <property type="match status" value="1"/>
</dbReference>
<evidence type="ECO:0000256" key="1">
    <source>
        <dbReference type="ARBA" id="ARBA00023242"/>
    </source>
</evidence>
<comment type="caution">
    <text evidence="2">The sequence shown here is derived from an EMBL/GenBank/DDBJ whole genome shotgun (WGS) entry which is preliminary data.</text>
</comment>
<dbReference type="PANTHER" id="PTHR37540:SF5">
    <property type="entry name" value="TRANSCRIPTION FACTOR DOMAIN-CONTAINING PROTEIN"/>
    <property type="match status" value="1"/>
</dbReference>
<dbReference type="EMBL" id="JANBVO010000034">
    <property type="protein sequence ID" value="KAJ9137498.1"/>
    <property type="molecule type" value="Genomic_DNA"/>
</dbReference>
<proteinExistence type="predicted"/>
<organism evidence="2 3">
    <name type="scientific">Pleurostoma richardsiae</name>
    <dbReference type="NCBI Taxonomy" id="41990"/>
    <lineage>
        <taxon>Eukaryota</taxon>
        <taxon>Fungi</taxon>
        <taxon>Dikarya</taxon>
        <taxon>Ascomycota</taxon>
        <taxon>Pezizomycotina</taxon>
        <taxon>Sordariomycetes</taxon>
        <taxon>Sordariomycetidae</taxon>
        <taxon>Calosphaeriales</taxon>
        <taxon>Pleurostomataceae</taxon>
        <taxon>Pleurostoma</taxon>
    </lineage>
</organism>
<evidence type="ECO:0000313" key="2">
    <source>
        <dbReference type="EMBL" id="KAJ9137498.1"/>
    </source>
</evidence>
<dbReference type="Pfam" id="PF11951">
    <property type="entry name" value="Fungal_trans_2"/>
    <property type="match status" value="1"/>
</dbReference>
<dbReference type="AlphaFoldDB" id="A0AA38R7E2"/>
<accession>A0AA38R7E2</accession>